<dbReference type="Proteomes" id="UP000184440">
    <property type="component" value="Unassembled WGS sequence"/>
</dbReference>
<sequence>MTHLPPPPRDLPPGVHTALRARVLDGTSDEADVPQRRRWLLPLAAAAAVLVVMFGAIGLFRSDPSTPDPVATARPVTAPTSFDPRFTRATPGWLPDGVTVETHAVSPTIERLRTAGGEVLIELIPRDGRTDLDAALAGAYRPGPSINGKRSVWLPPHGAGDTAGWLGWEWAPGAGAVILIQGVPDGERVAARIAASLRPGEPKPLALPFTLTRPADLPLAFHSVAARKSGGYAAALEFEPGTGSVVHVGLEWLPERYAAKTYPPNGTIGGRDANTRVEGEDVVVWQRFGSDVAEVRCRKGKGAAIDVVRAECQAVAASLRPAGENDDPSTWSTEPLG</sequence>
<keyword evidence="3" id="KW-1185">Reference proteome</keyword>
<organism evidence="2 3">
    <name type="scientific">Cryptosporangium aurantiacum</name>
    <dbReference type="NCBI Taxonomy" id="134849"/>
    <lineage>
        <taxon>Bacteria</taxon>
        <taxon>Bacillati</taxon>
        <taxon>Actinomycetota</taxon>
        <taxon>Actinomycetes</taxon>
        <taxon>Cryptosporangiales</taxon>
        <taxon>Cryptosporangiaceae</taxon>
        <taxon>Cryptosporangium</taxon>
    </lineage>
</organism>
<dbReference type="RefSeq" id="WP_073260871.1">
    <property type="nucleotide sequence ID" value="NZ_FRCS01000009.1"/>
</dbReference>
<dbReference type="EMBL" id="FRCS01000009">
    <property type="protein sequence ID" value="SHN43617.1"/>
    <property type="molecule type" value="Genomic_DNA"/>
</dbReference>
<reference evidence="2 3" key="1">
    <citation type="submission" date="2016-11" db="EMBL/GenBank/DDBJ databases">
        <authorList>
            <person name="Jaros S."/>
            <person name="Januszkiewicz K."/>
            <person name="Wedrychowicz H."/>
        </authorList>
    </citation>
    <scope>NUCLEOTIDE SEQUENCE [LARGE SCALE GENOMIC DNA]</scope>
    <source>
        <strain evidence="2 3">DSM 46144</strain>
    </source>
</reference>
<evidence type="ECO:0000313" key="3">
    <source>
        <dbReference type="Proteomes" id="UP000184440"/>
    </source>
</evidence>
<keyword evidence="1" id="KW-0472">Membrane</keyword>
<feature type="transmembrane region" description="Helical" evidence="1">
    <location>
        <begin position="39"/>
        <end position="60"/>
    </location>
</feature>
<gene>
    <name evidence="2" type="ORF">SAMN05443668_109276</name>
</gene>
<dbReference type="OrthoDB" id="9795689at2"/>
<proteinExistence type="predicted"/>
<evidence type="ECO:0000313" key="2">
    <source>
        <dbReference type="EMBL" id="SHN43617.1"/>
    </source>
</evidence>
<dbReference type="STRING" id="134849.SAMN05443668_109276"/>
<keyword evidence="1" id="KW-0812">Transmembrane</keyword>
<protein>
    <submittedName>
        <fullName evidence="2">Uncharacterized protein</fullName>
    </submittedName>
</protein>
<name>A0A1M7RBF6_9ACTN</name>
<evidence type="ECO:0000256" key="1">
    <source>
        <dbReference type="SAM" id="Phobius"/>
    </source>
</evidence>
<keyword evidence="1" id="KW-1133">Transmembrane helix</keyword>
<accession>A0A1M7RBF6</accession>
<dbReference type="AlphaFoldDB" id="A0A1M7RBF6"/>